<feature type="domain" description="Helicase C-terminal" evidence="8">
    <location>
        <begin position="663"/>
        <end position="819"/>
    </location>
</feature>
<feature type="compositionally biased region" description="Low complexity" evidence="6">
    <location>
        <begin position="25"/>
        <end position="35"/>
    </location>
</feature>
<keyword evidence="10" id="KW-1185">Reference proteome</keyword>
<evidence type="ECO:0000259" key="7">
    <source>
        <dbReference type="PROSITE" id="PS51192"/>
    </source>
</evidence>
<dbReference type="Proteomes" id="UP000651452">
    <property type="component" value="Unassembled WGS sequence"/>
</dbReference>
<dbReference type="PANTHER" id="PTHR13710:SF154">
    <property type="entry name" value="RECQ HELICASE, PUTATIVE (AFU_ORTHOLOGUE AFUA_6G14720)-RELATED"/>
    <property type="match status" value="1"/>
</dbReference>
<dbReference type="AlphaFoldDB" id="A0A8H7J1C2"/>
<dbReference type="InterPro" id="IPR001650">
    <property type="entry name" value="Helicase_C-like"/>
</dbReference>
<comment type="caution">
    <text evidence="9">The sequence shown here is derived from an EMBL/GenBank/DDBJ whole genome shotgun (WGS) entry which is preliminary data.</text>
</comment>
<feature type="region of interest" description="Disordered" evidence="6">
    <location>
        <begin position="9"/>
        <end position="39"/>
    </location>
</feature>
<evidence type="ECO:0000313" key="9">
    <source>
        <dbReference type="EMBL" id="KAF9695371.1"/>
    </source>
</evidence>
<dbReference type="SMART" id="SM00487">
    <property type="entry name" value="DEXDc"/>
    <property type="match status" value="1"/>
</dbReference>
<evidence type="ECO:0000256" key="2">
    <source>
        <dbReference type="ARBA" id="ARBA00022741"/>
    </source>
</evidence>
<dbReference type="Gene3D" id="3.40.50.300">
    <property type="entry name" value="P-loop containing nucleotide triphosphate hydrolases"/>
    <property type="match status" value="2"/>
</dbReference>
<evidence type="ECO:0000256" key="4">
    <source>
        <dbReference type="ARBA" id="ARBA00034617"/>
    </source>
</evidence>
<sequence length="952" mass="109053">MVVQHALELSEPFEEEVFDDDSAYGGSESGSSPPSQRRPKGCLEFVQQMMDRFMVRGSHSPMQWMLDLRTYGLKVHYNTTSRGHVKWIGKDELLYKNLHFTMAQFRSMVHGMQAEAKRILVEELLFCGEQTAGQVPQIPWEQLRDNPTDERPGWNFLKDHRTRMPVDGEKWLFERVGQDPSVRERFIKPGTRTGVDRKEVERYMDREIAFREKLAALVHMVEGQPARWPELGSVRHSNTVKGGHRNIFIEDGMVAFVTRYHKGYAVSGDVKIIHRYLPREVGELVVYYMWLVLPFQQRLEAMVWEKEAISSHMWPADPSGRKWTSDRFREILKRESRVGLKQELTIAAYREIAIGISRRFLRPSSAFRAEEGEENEEWNEENMLATIQDEQAGHSAHVAGMVYARGIMEMAGVTADRRQLFRSSSTDWHRFLGFQSAVDAVADVKKRKKAPFESEADEARIERLERLRKMDPAAQLKRMKDKKAKFRGVQKEAIEAIIAGESPVVAVMPTGAGKSMLFMLLAWAEQGGTTVVVVPLVSLRGDMMRRCKELGISCAEWESRCPPDAAAVVFVTPESAVGEAFATFLNRLRATRQLDRIVIDECHIVLNRRYTFRKQMQQLGRLAAAETQMVLLTATLPPTEEDELYRRMHYERGQISRSAKKKDVESMVVKTVRQKMRKYRTGKLTVYGNSKPKVKALAEQLDCHAYHADAVGKASMLADFMAGKQRVIVATSALGMGVDIPDVRCIVHINWPFTMLDYAQESGRAGRDGLRSEAVLMVQDGKQRTDDNETEAERQLVREYVEGGGSGAAGCRREVLDGYLDGRKDRAGCREEENEEMCDVCRGIDGQLEEVVEEETEEGSGTENNDGEEMDVVEAEREEMQRIYRQQEQARRGPWQTLTEHRQQEFADMEWVRRQLAWWANRCGICEGAGDAQSGHDIQQCWRAEKRRWYRG</sequence>
<dbReference type="GO" id="GO:0003676">
    <property type="term" value="F:nucleic acid binding"/>
    <property type="evidence" value="ECO:0007669"/>
    <property type="project" value="InterPro"/>
</dbReference>
<dbReference type="OrthoDB" id="2608216at2759"/>
<dbReference type="InterPro" id="IPR014001">
    <property type="entry name" value="Helicase_ATP-bd"/>
</dbReference>
<keyword evidence="3" id="KW-0067">ATP-binding</keyword>
<accession>A0A8H7J1C2</accession>
<evidence type="ECO:0000259" key="8">
    <source>
        <dbReference type="PROSITE" id="PS51194"/>
    </source>
</evidence>
<dbReference type="PROSITE" id="PS51192">
    <property type="entry name" value="HELICASE_ATP_BIND_1"/>
    <property type="match status" value="1"/>
</dbReference>
<evidence type="ECO:0000256" key="5">
    <source>
        <dbReference type="ARBA" id="ARBA00034808"/>
    </source>
</evidence>
<reference evidence="9" key="2">
    <citation type="submission" date="2020-09" db="EMBL/GenBank/DDBJ databases">
        <title>Reference genome assembly for Australian Ascochyta lentis isolate Al4.</title>
        <authorList>
            <person name="Lee R.C."/>
            <person name="Farfan-Caceres L.M."/>
            <person name="Debler J.W."/>
            <person name="Williams A.H."/>
            <person name="Henares B.M."/>
        </authorList>
    </citation>
    <scope>NUCLEOTIDE SEQUENCE</scope>
    <source>
        <strain evidence="9">Al4</strain>
    </source>
</reference>
<evidence type="ECO:0000256" key="6">
    <source>
        <dbReference type="SAM" id="MobiDB-lite"/>
    </source>
</evidence>
<feature type="domain" description="Helicase ATP-binding" evidence="7">
    <location>
        <begin position="495"/>
        <end position="654"/>
    </location>
</feature>
<keyword evidence="2" id="KW-0547">Nucleotide-binding</keyword>
<dbReference type="GO" id="GO:0005524">
    <property type="term" value="F:ATP binding"/>
    <property type="evidence" value="ECO:0007669"/>
    <property type="project" value="UniProtKB-KW"/>
</dbReference>
<dbReference type="GO" id="GO:0043138">
    <property type="term" value="F:3'-5' DNA helicase activity"/>
    <property type="evidence" value="ECO:0007669"/>
    <property type="project" value="UniProtKB-EC"/>
</dbReference>
<dbReference type="EMBL" id="RZGK01000011">
    <property type="protein sequence ID" value="KAF9695371.1"/>
    <property type="molecule type" value="Genomic_DNA"/>
</dbReference>
<dbReference type="SMART" id="SM00490">
    <property type="entry name" value="HELICc"/>
    <property type="match status" value="1"/>
</dbReference>
<proteinExistence type="inferred from homology"/>
<dbReference type="GO" id="GO:0009378">
    <property type="term" value="F:four-way junction helicase activity"/>
    <property type="evidence" value="ECO:0007669"/>
    <property type="project" value="TreeGrafter"/>
</dbReference>
<dbReference type="PANTHER" id="PTHR13710">
    <property type="entry name" value="DNA HELICASE RECQ FAMILY MEMBER"/>
    <property type="match status" value="1"/>
</dbReference>
<comment type="similarity">
    <text evidence="1">Belongs to the helicase family. RecQ subfamily.</text>
</comment>
<dbReference type="Pfam" id="PF00271">
    <property type="entry name" value="Helicase_C"/>
    <property type="match status" value="1"/>
</dbReference>
<gene>
    <name evidence="9" type="ORF">EKO04_006304</name>
</gene>
<dbReference type="GO" id="GO:0005694">
    <property type="term" value="C:chromosome"/>
    <property type="evidence" value="ECO:0007669"/>
    <property type="project" value="TreeGrafter"/>
</dbReference>
<name>A0A8H7J1C2_9PLEO</name>
<dbReference type="Pfam" id="PF00270">
    <property type="entry name" value="DEAD"/>
    <property type="match status" value="1"/>
</dbReference>
<organism evidence="9 10">
    <name type="scientific">Ascochyta lentis</name>
    <dbReference type="NCBI Taxonomy" id="205686"/>
    <lineage>
        <taxon>Eukaryota</taxon>
        <taxon>Fungi</taxon>
        <taxon>Dikarya</taxon>
        <taxon>Ascomycota</taxon>
        <taxon>Pezizomycotina</taxon>
        <taxon>Dothideomycetes</taxon>
        <taxon>Pleosporomycetidae</taxon>
        <taxon>Pleosporales</taxon>
        <taxon>Pleosporineae</taxon>
        <taxon>Didymellaceae</taxon>
        <taxon>Ascochyta</taxon>
    </lineage>
</organism>
<evidence type="ECO:0000256" key="3">
    <source>
        <dbReference type="ARBA" id="ARBA00022840"/>
    </source>
</evidence>
<reference evidence="9" key="1">
    <citation type="submission" date="2018-12" db="EMBL/GenBank/DDBJ databases">
        <authorList>
            <person name="Syme R.A."/>
            <person name="Farfan-Caceres L."/>
            <person name="Lichtenzveig J."/>
        </authorList>
    </citation>
    <scope>NUCLEOTIDE SEQUENCE</scope>
    <source>
        <strain evidence="9">Al4</strain>
    </source>
</reference>
<dbReference type="SUPFAM" id="SSF52540">
    <property type="entry name" value="P-loop containing nucleoside triphosphate hydrolases"/>
    <property type="match status" value="1"/>
</dbReference>
<dbReference type="CDD" id="cd17920">
    <property type="entry name" value="DEXHc_RecQ"/>
    <property type="match status" value="1"/>
</dbReference>
<dbReference type="EC" id="5.6.2.4" evidence="5"/>
<protein>
    <recommendedName>
        <fullName evidence="5">DNA 3'-5' helicase</fullName>
        <ecNumber evidence="5">5.6.2.4</ecNumber>
    </recommendedName>
</protein>
<feature type="compositionally biased region" description="Acidic residues" evidence="6">
    <location>
        <begin position="11"/>
        <end position="22"/>
    </location>
</feature>
<dbReference type="GO" id="GO:0000724">
    <property type="term" value="P:double-strand break repair via homologous recombination"/>
    <property type="evidence" value="ECO:0007669"/>
    <property type="project" value="TreeGrafter"/>
</dbReference>
<dbReference type="PROSITE" id="PS51194">
    <property type="entry name" value="HELICASE_CTER"/>
    <property type="match status" value="1"/>
</dbReference>
<dbReference type="GO" id="GO:0005737">
    <property type="term" value="C:cytoplasm"/>
    <property type="evidence" value="ECO:0007669"/>
    <property type="project" value="TreeGrafter"/>
</dbReference>
<evidence type="ECO:0000256" key="1">
    <source>
        <dbReference type="ARBA" id="ARBA00005446"/>
    </source>
</evidence>
<evidence type="ECO:0000313" key="10">
    <source>
        <dbReference type="Proteomes" id="UP000651452"/>
    </source>
</evidence>
<dbReference type="InterPro" id="IPR027417">
    <property type="entry name" value="P-loop_NTPase"/>
</dbReference>
<dbReference type="InterPro" id="IPR011545">
    <property type="entry name" value="DEAD/DEAH_box_helicase_dom"/>
</dbReference>
<comment type="catalytic activity">
    <reaction evidence="4">
        <text>Couples ATP hydrolysis with the unwinding of duplex DNA by translocating in the 3'-5' direction.</text>
        <dbReference type="EC" id="5.6.2.4"/>
    </reaction>
</comment>